<feature type="domain" description="B box-type" evidence="10">
    <location>
        <begin position="62"/>
        <end position="109"/>
    </location>
</feature>
<evidence type="ECO:0000256" key="2">
    <source>
        <dbReference type="ARBA" id="ARBA00010024"/>
    </source>
</evidence>
<gene>
    <name evidence="12" type="ORF">SETIT_1G304900v2</name>
</gene>
<dbReference type="STRING" id="4555.A0A368PRP5"/>
<dbReference type="InterPro" id="IPR045281">
    <property type="entry name" value="CONSTANS-like"/>
</dbReference>
<dbReference type="Pfam" id="PF06203">
    <property type="entry name" value="CCT"/>
    <property type="match status" value="1"/>
</dbReference>
<dbReference type="SMART" id="SM00336">
    <property type="entry name" value="BBOX"/>
    <property type="match status" value="2"/>
</dbReference>
<feature type="domain" description="CCT" evidence="11">
    <location>
        <begin position="315"/>
        <end position="357"/>
    </location>
</feature>
<dbReference type="PANTHER" id="PTHR31319:SF84">
    <property type="match status" value="1"/>
</dbReference>
<sequence>MNCNFSTNLFKQEAGGRISPRARPCDGCHAAPSCYCHADAAYLCASCDTQVHSVNHVASSHERVHLCEVCMTAPAVSACCADAAELCTTCDAKVHSANSLSQRHQRVPVLPLPATSIPAVSGFAEAGAAVTTHGSKEKEEVDSWLLFTRDSGYNYGTTTTTNNNSSKMYFGKVDQYFDVTGYNSYYGSNIIRNTEEQYRMQEHQQIQRRYGATEWSECVVPSQLSVVNEHAASITNSHHSASGYNPLTNRPPLNYRVVIYLFYEYASKLIESMSCKISVQYIADISNLTILTTGGVDLLSYYSFQMPVHLSPMDRAARVLRYKEKRQARKFEKTIRYATRKAYAEARPRIKGRFAKRSDVELQVDHMSSSPPDLPNSSYGTVPWF</sequence>
<keyword evidence="4 7" id="KW-0863">Zinc-finger</keyword>
<evidence type="ECO:0000313" key="12">
    <source>
        <dbReference type="EMBL" id="RCV08174.1"/>
    </source>
</evidence>
<keyword evidence="5" id="KW-0862">Zinc</keyword>
<evidence type="ECO:0000256" key="7">
    <source>
        <dbReference type="PROSITE-ProRule" id="PRU00024"/>
    </source>
</evidence>
<feature type="compositionally biased region" description="Polar residues" evidence="9">
    <location>
        <begin position="366"/>
        <end position="385"/>
    </location>
</feature>
<evidence type="ECO:0000256" key="9">
    <source>
        <dbReference type="SAM" id="MobiDB-lite"/>
    </source>
</evidence>
<organism evidence="12">
    <name type="scientific">Setaria italica</name>
    <name type="common">Foxtail millet</name>
    <name type="synonym">Panicum italicum</name>
    <dbReference type="NCBI Taxonomy" id="4555"/>
    <lineage>
        <taxon>Eukaryota</taxon>
        <taxon>Viridiplantae</taxon>
        <taxon>Streptophyta</taxon>
        <taxon>Embryophyta</taxon>
        <taxon>Tracheophyta</taxon>
        <taxon>Spermatophyta</taxon>
        <taxon>Magnoliopsida</taxon>
        <taxon>Liliopsida</taxon>
        <taxon>Poales</taxon>
        <taxon>Poaceae</taxon>
        <taxon>PACMAD clade</taxon>
        <taxon>Panicoideae</taxon>
        <taxon>Panicodae</taxon>
        <taxon>Paniceae</taxon>
        <taxon>Cenchrinae</taxon>
        <taxon>Setaria</taxon>
    </lineage>
</organism>
<evidence type="ECO:0000256" key="1">
    <source>
        <dbReference type="ARBA" id="ARBA00004123"/>
    </source>
</evidence>
<dbReference type="PANTHER" id="PTHR31319">
    <property type="entry name" value="ZINC FINGER PROTEIN CONSTANS-LIKE 4"/>
    <property type="match status" value="1"/>
</dbReference>
<evidence type="ECO:0000256" key="6">
    <source>
        <dbReference type="ARBA" id="ARBA00023242"/>
    </source>
</evidence>
<dbReference type="GO" id="GO:0008270">
    <property type="term" value="F:zinc ion binding"/>
    <property type="evidence" value="ECO:0007669"/>
    <property type="project" value="UniProtKB-KW"/>
</dbReference>
<dbReference type="EMBL" id="CM003528">
    <property type="protein sequence ID" value="RCV08174.1"/>
    <property type="molecule type" value="Genomic_DNA"/>
</dbReference>
<reference evidence="12" key="2">
    <citation type="submission" date="2015-07" db="EMBL/GenBank/DDBJ databases">
        <authorList>
            <person name="Noorani M."/>
        </authorList>
    </citation>
    <scope>NUCLEOTIDE SEQUENCE</scope>
    <source>
        <strain evidence="12">Yugu1</strain>
    </source>
</reference>
<protein>
    <submittedName>
        <fullName evidence="12">Uncharacterized protein</fullName>
    </submittedName>
</protein>
<evidence type="ECO:0000259" key="11">
    <source>
        <dbReference type="PROSITE" id="PS51017"/>
    </source>
</evidence>
<dbReference type="OrthoDB" id="153872at2759"/>
<dbReference type="PROSITE" id="PS51017">
    <property type="entry name" value="CCT"/>
    <property type="match status" value="1"/>
</dbReference>
<dbReference type="AlphaFoldDB" id="A0A368PRP5"/>
<accession>A0A368PRP5</accession>
<dbReference type="SMR" id="A0A368PRP5"/>
<evidence type="ECO:0000256" key="8">
    <source>
        <dbReference type="PROSITE-ProRule" id="PRU00357"/>
    </source>
</evidence>
<keyword evidence="6 8" id="KW-0539">Nucleus</keyword>
<evidence type="ECO:0000256" key="4">
    <source>
        <dbReference type="ARBA" id="ARBA00022771"/>
    </source>
</evidence>
<evidence type="ECO:0000259" key="10">
    <source>
        <dbReference type="PROSITE" id="PS50119"/>
    </source>
</evidence>
<evidence type="ECO:0000256" key="3">
    <source>
        <dbReference type="ARBA" id="ARBA00022723"/>
    </source>
</evidence>
<proteinExistence type="inferred from homology"/>
<dbReference type="InterPro" id="IPR000315">
    <property type="entry name" value="Znf_B-box"/>
</dbReference>
<feature type="domain" description="B box-type" evidence="10">
    <location>
        <begin position="20"/>
        <end position="66"/>
    </location>
</feature>
<comment type="subcellular location">
    <subcellularLocation>
        <location evidence="1 8">Nucleus</location>
    </subcellularLocation>
</comment>
<dbReference type="GO" id="GO:0005634">
    <property type="term" value="C:nucleus"/>
    <property type="evidence" value="ECO:0007669"/>
    <property type="project" value="UniProtKB-SubCell"/>
</dbReference>
<evidence type="ECO:0000256" key="5">
    <source>
        <dbReference type="ARBA" id="ARBA00022833"/>
    </source>
</evidence>
<dbReference type="InterPro" id="IPR010402">
    <property type="entry name" value="CCT_domain"/>
</dbReference>
<reference evidence="12" key="1">
    <citation type="journal article" date="2012" name="Nat. Biotechnol.">
        <title>Reference genome sequence of the model plant Setaria.</title>
        <authorList>
            <person name="Bennetzen J.L."/>
            <person name="Schmutz J."/>
            <person name="Wang H."/>
            <person name="Percifield R."/>
            <person name="Hawkins J."/>
            <person name="Pontaroli A.C."/>
            <person name="Estep M."/>
            <person name="Feng L."/>
            <person name="Vaughn J.N."/>
            <person name="Grimwood J."/>
            <person name="Jenkins J."/>
            <person name="Barry K."/>
            <person name="Lindquist E."/>
            <person name="Hellsten U."/>
            <person name="Deshpande S."/>
            <person name="Wang X."/>
            <person name="Wu X."/>
            <person name="Mitros T."/>
            <person name="Triplett J."/>
            <person name="Yang X."/>
            <person name="Ye C.Y."/>
            <person name="Mauro-Herrera M."/>
            <person name="Wang L."/>
            <person name="Li P."/>
            <person name="Sharma M."/>
            <person name="Sharma R."/>
            <person name="Ronald P.C."/>
            <person name="Panaud O."/>
            <person name="Kellogg E.A."/>
            <person name="Brutnell T.P."/>
            <person name="Doust A.N."/>
            <person name="Tuskan G.A."/>
            <person name="Rokhsar D."/>
            <person name="Devos K.M."/>
        </authorList>
    </citation>
    <scope>NUCLEOTIDE SEQUENCE [LARGE SCALE GENOMIC DNA]</scope>
    <source>
        <strain evidence="12">Yugu1</strain>
    </source>
</reference>
<keyword evidence="3" id="KW-0479">Metal-binding</keyword>
<dbReference type="InterPro" id="IPR049808">
    <property type="entry name" value="CONSTANS-like_Bbox1"/>
</dbReference>
<comment type="similarity">
    <text evidence="2">Belongs to the CONSTANS family.</text>
</comment>
<dbReference type="CDD" id="cd19821">
    <property type="entry name" value="Bbox1_BBX-like"/>
    <property type="match status" value="2"/>
</dbReference>
<dbReference type="GO" id="GO:0009909">
    <property type="term" value="P:regulation of flower development"/>
    <property type="evidence" value="ECO:0007669"/>
    <property type="project" value="InterPro"/>
</dbReference>
<name>A0A368PRP5_SETIT</name>
<feature type="region of interest" description="Disordered" evidence="9">
    <location>
        <begin position="365"/>
        <end position="385"/>
    </location>
</feature>
<dbReference type="PROSITE" id="PS50119">
    <property type="entry name" value="ZF_BBOX"/>
    <property type="match status" value="2"/>
</dbReference>